<name>A0ABX3NYM4_9BACT</name>
<organism evidence="2 3">
    <name type="scientific">Niastella koreensis</name>
    <dbReference type="NCBI Taxonomy" id="354356"/>
    <lineage>
        <taxon>Bacteria</taxon>
        <taxon>Pseudomonadati</taxon>
        <taxon>Bacteroidota</taxon>
        <taxon>Chitinophagia</taxon>
        <taxon>Chitinophagales</taxon>
        <taxon>Chitinophagaceae</taxon>
        <taxon>Niastella</taxon>
    </lineage>
</organism>
<evidence type="ECO:0008006" key="4">
    <source>
        <dbReference type="Google" id="ProtNLM"/>
    </source>
</evidence>
<dbReference type="EMBL" id="LWBO01000010">
    <property type="protein sequence ID" value="OQP49555.1"/>
    <property type="molecule type" value="Genomic_DNA"/>
</dbReference>
<feature type="transmembrane region" description="Helical" evidence="1">
    <location>
        <begin position="60"/>
        <end position="80"/>
    </location>
</feature>
<feature type="transmembrane region" description="Helical" evidence="1">
    <location>
        <begin position="27"/>
        <end position="48"/>
    </location>
</feature>
<keyword evidence="3" id="KW-1185">Reference proteome</keyword>
<comment type="caution">
    <text evidence="2">The sequence shown here is derived from an EMBL/GenBank/DDBJ whole genome shotgun (WGS) entry which is preliminary data.</text>
</comment>
<gene>
    <name evidence="2" type="ORF">A4D02_28600</name>
</gene>
<dbReference type="Proteomes" id="UP000192277">
    <property type="component" value="Unassembled WGS sequence"/>
</dbReference>
<keyword evidence="1" id="KW-0812">Transmembrane</keyword>
<proteinExistence type="predicted"/>
<evidence type="ECO:0000313" key="3">
    <source>
        <dbReference type="Proteomes" id="UP000192277"/>
    </source>
</evidence>
<keyword evidence="1" id="KW-0472">Membrane</keyword>
<sequence length="179" mass="20951">MNDTNNGNIKSKKTFDGVELKPSSKNWFLVIVFTPFILIWLFVEIFIVPSFVLNIQNGSLPLIWVCGWTGAGAFAIRMWLWHTIGQTKIVIENGVLAIQKQNYIFSKRKQFELNKIQNLHIQNRNIEKTPYFTRRNYLFTDKTKTISFEYEHKTIRAVDWLNIADANFVIQILKPNVIV</sequence>
<evidence type="ECO:0000313" key="2">
    <source>
        <dbReference type="EMBL" id="OQP49555.1"/>
    </source>
</evidence>
<keyword evidence="1" id="KW-1133">Transmembrane helix</keyword>
<accession>A0ABX3NYM4</accession>
<reference evidence="2 3" key="1">
    <citation type="submission" date="2016-04" db="EMBL/GenBank/DDBJ databases">
        <authorList>
            <person name="Chen L."/>
            <person name="Zhuang W."/>
            <person name="Wang G."/>
        </authorList>
    </citation>
    <scope>NUCLEOTIDE SEQUENCE [LARGE SCALE GENOMIC DNA]</scope>
    <source>
        <strain evidence="3">GR20</strain>
    </source>
</reference>
<evidence type="ECO:0000256" key="1">
    <source>
        <dbReference type="SAM" id="Phobius"/>
    </source>
</evidence>
<protein>
    <recommendedName>
        <fullName evidence="4">DUF304 domain-containing protein</fullName>
    </recommendedName>
</protein>
<dbReference type="RefSeq" id="WP_014220053.1">
    <property type="nucleotide sequence ID" value="NZ_LWBO01000010.1"/>
</dbReference>